<dbReference type="OrthoDB" id="9800163at2"/>
<evidence type="ECO:0000259" key="1">
    <source>
        <dbReference type="Pfam" id="PF08546"/>
    </source>
</evidence>
<dbReference type="GO" id="GO:0005737">
    <property type="term" value="C:cytoplasm"/>
    <property type="evidence" value="ECO:0007669"/>
    <property type="project" value="TreeGrafter"/>
</dbReference>
<name>A0A429ZEI3_9ENTE</name>
<dbReference type="Gene3D" id="1.10.1040.10">
    <property type="entry name" value="N-(1-d-carboxylethyl)-l-norvaline Dehydrogenase, domain 2"/>
    <property type="match status" value="1"/>
</dbReference>
<dbReference type="SUPFAM" id="SSF48179">
    <property type="entry name" value="6-phosphogluconate dehydrogenase C-terminal domain-like"/>
    <property type="match status" value="1"/>
</dbReference>
<sequence>MWTASLDGPGKVTLFGDGSVALQNLSPTKHDMAEKIAMTLSHANLNAKVSKNILATIYRKACVNGTLNCLCTILDSNVADFGDTKPALPIIKEIVSEFLAVAKHEEIYLDEPDIIEQITCCFNRETVGLHHPSMYQDLIIKHRLTEIDYINGEVVRKGLEYNIPTPYCKLLTQLVHSKEELLQAK</sequence>
<accession>A0A429ZEI3</accession>
<organism evidence="2 3">
    <name type="scientific">Vagococcus bubulae</name>
    <dbReference type="NCBI Taxonomy" id="1977868"/>
    <lineage>
        <taxon>Bacteria</taxon>
        <taxon>Bacillati</taxon>
        <taxon>Bacillota</taxon>
        <taxon>Bacilli</taxon>
        <taxon>Lactobacillales</taxon>
        <taxon>Enterococcaceae</taxon>
        <taxon>Vagococcus</taxon>
    </lineage>
</organism>
<evidence type="ECO:0000313" key="3">
    <source>
        <dbReference type="Proteomes" id="UP000288490"/>
    </source>
</evidence>
<dbReference type="AlphaFoldDB" id="A0A429ZEI3"/>
<proteinExistence type="predicted"/>
<dbReference type="InterPro" id="IPR008927">
    <property type="entry name" value="6-PGluconate_DH-like_C_sf"/>
</dbReference>
<dbReference type="PANTHER" id="PTHR21708">
    <property type="entry name" value="PROBABLE 2-DEHYDROPANTOATE 2-REDUCTASE"/>
    <property type="match status" value="1"/>
</dbReference>
<dbReference type="Pfam" id="PF08546">
    <property type="entry name" value="ApbA_C"/>
    <property type="match status" value="1"/>
</dbReference>
<dbReference type="InterPro" id="IPR013752">
    <property type="entry name" value="KPA_reductase"/>
</dbReference>
<dbReference type="Gene3D" id="3.40.50.720">
    <property type="entry name" value="NAD(P)-binding Rossmann-like Domain"/>
    <property type="match status" value="1"/>
</dbReference>
<keyword evidence="3" id="KW-1185">Reference proteome</keyword>
<dbReference type="EMBL" id="NGJT01000018">
    <property type="protein sequence ID" value="RST92112.1"/>
    <property type="molecule type" value="Genomic_DNA"/>
</dbReference>
<dbReference type="PANTHER" id="PTHR21708:SF26">
    <property type="entry name" value="2-DEHYDROPANTOATE 2-REDUCTASE"/>
    <property type="match status" value="1"/>
</dbReference>
<gene>
    <name evidence="2" type="ORF">CBF36_09115</name>
</gene>
<dbReference type="InterPro" id="IPR051402">
    <property type="entry name" value="KPR-Related"/>
</dbReference>
<dbReference type="InterPro" id="IPR013328">
    <property type="entry name" value="6PGD_dom2"/>
</dbReference>
<dbReference type="Proteomes" id="UP000288490">
    <property type="component" value="Unassembled WGS sequence"/>
</dbReference>
<comment type="caution">
    <text evidence="2">The sequence shown here is derived from an EMBL/GenBank/DDBJ whole genome shotgun (WGS) entry which is preliminary data.</text>
</comment>
<reference evidence="2 3" key="1">
    <citation type="submission" date="2017-05" db="EMBL/GenBank/DDBJ databases">
        <title>Vagococcus spp. assemblies.</title>
        <authorList>
            <person name="Gulvik C.A."/>
        </authorList>
    </citation>
    <scope>NUCLEOTIDE SEQUENCE [LARGE SCALE GENOMIC DNA]</scope>
    <source>
        <strain evidence="2 3">SS1994</strain>
    </source>
</reference>
<protein>
    <recommendedName>
        <fullName evidence="1">Ketopantoate reductase C-terminal domain-containing protein</fullName>
    </recommendedName>
</protein>
<feature type="domain" description="Ketopantoate reductase C-terminal" evidence="1">
    <location>
        <begin position="52"/>
        <end position="179"/>
    </location>
</feature>
<evidence type="ECO:0000313" key="2">
    <source>
        <dbReference type="EMBL" id="RST92112.1"/>
    </source>
</evidence>